<evidence type="ECO:0000256" key="6">
    <source>
        <dbReference type="ARBA" id="ARBA00022641"/>
    </source>
</evidence>
<feature type="compositionally biased region" description="Acidic residues" evidence="11">
    <location>
        <begin position="72"/>
        <end position="98"/>
    </location>
</feature>
<feature type="chain" id="PRO_5035338721" description="Phytosulfokine" evidence="10">
    <location>
        <begin position="37"/>
        <end position="122"/>
    </location>
</feature>
<dbReference type="GO" id="GO:0008283">
    <property type="term" value="P:cell population proliferation"/>
    <property type="evidence" value="ECO:0007669"/>
    <property type="project" value="UniProtKB-UniRule"/>
</dbReference>
<comment type="PTM">
    <text evidence="10">Sulfation is important for activity and for the binding to a putative membrane receptor.</text>
</comment>
<dbReference type="GO" id="GO:0008083">
    <property type="term" value="F:growth factor activity"/>
    <property type="evidence" value="ECO:0007669"/>
    <property type="project" value="UniProtKB-UniRule"/>
</dbReference>
<evidence type="ECO:0000256" key="10">
    <source>
        <dbReference type="RuleBase" id="RU368031"/>
    </source>
</evidence>
<dbReference type="AlphaFoldDB" id="A0A8J5UZ00"/>
<dbReference type="OrthoDB" id="693276at2759"/>
<reference evidence="12" key="1">
    <citation type="journal article" date="2021" name="bioRxiv">
        <title>Whole Genome Assembly and Annotation of Northern Wild Rice, Zizania palustris L., Supports a Whole Genome Duplication in the Zizania Genus.</title>
        <authorList>
            <person name="Haas M."/>
            <person name="Kono T."/>
            <person name="Macchietto M."/>
            <person name="Millas R."/>
            <person name="McGilp L."/>
            <person name="Shao M."/>
            <person name="Duquette J."/>
            <person name="Hirsch C.N."/>
            <person name="Kimball J."/>
        </authorList>
    </citation>
    <scope>NUCLEOTIDE SEQUENCE</scope>
    <source>
        <tissue evidence="12">Fresh leaf tissue</tissue>
    </source>
</reference>
<evidence type="ECO:0000256" key="9">
    <source>
        <dbReference type="ARBA" id="ARBA00023030"/>
    </source>
</evidence>
<accession>A0A8J5UZ00</accession>
<gene>
    <name evidence="12" type="ORF">GUJ93_ZPchr0009g1603</name>
</gene>
<dbReference type="GO" id="GO:0005576">
    <property type="term" value="C:extracellular region"/>
    <property type="evidence" value="ECO:0007669"/>
    <property type="project" value="UniProtKB-SubCell"/>
</dbReference>
<keyword evidence="13" id="KW-1185">Reference proteome</keyword>
<name>A0A8J5UZ00_ZIZPA</name>
<evidence type="ECO:0000256" key="4">
    <source>
        <dbReference type="ARBA" id="ARBA00022473"/>
    </source>
</evidence>
<keyword evidence="6 10" id="KW-0765">Sulfation</keyword>
<dbReference type="GO" id="GO:0030154">
    <property type="term" value="P:cell differentiation"/>
    <property type="evidence" value="ECO:0007669"/>
    <property type="project" value="UniProtKB-UniRule"/>
</dbReference>
<dbReference type="PANTHER" id="PTHR33285:SF32">
    <property type="entry name" value="PHYTOSULFOKINES 5"/>
    <property type="match status" value="1"/>
</dbReference>
<keyword evidence="9 10" id="KW-0339">Growth factor</keyword>
<proteinExistence type="inferred from homology"/>
<evidence type="ECO:0000256" key="8">
    <source>
        <dbReference type="ARBA" id="ARBA00022782"/>
    </source>
</evidence>
<evidence type="ECO:0000313" key="12">
    <source>
        <dbReference type="EMBL" id="KAG8050672.1"/>
    </source>
</evidence>
<comment type="similarity">
    <text evidence="3 10">Belongs to the phytosulfokine family.</text>
</comment>
<dbReference type="EMBL" id="JAAALK010000289">
    <property type="protein sequence ID" value="KAG8050672.1"/>
    <property type="molecule type" value="Genomic_DNA"/>
</dbReference>
<evidence type="ECO:0000256" key="2">
    <source>
        <dbReference type="ARBA" id="ARBA00004613"/>
    </source>
</evidence>
<evidence type="ECO:0000256" key="1">
    <source>
        <dbReference type="ARBA" id="ARBA00003158"/>
    </source>
</evidence>
<dbReference type="Proteomes" id="UP000729402">
    <property type="component" value="Unassembled WGS sequence"/>
</dbReference>
<evidence type="ECO:0000256" key="3">
    <source>
        <dbReference type="ARBA" id="ARBA00010781"/>
    </source>
</evidence>
<comment type="caution">
    <text evidence="12">The sequence shown here is derived from an EMBL/GenBank/DDBJ whole genome shotgun (WGS) entry which is preliminary data.</text>
</comment>
<keyword evidence="8 10" id="KW-0221">Differentiation</keyword>
<evidence type="ECO:0000256" key="11">
    <source>
        <dbReference type="SAM" id="MobiDB-lite"/>
    </source>
</evidence>
<comment type="PTM">
    <text evidence="10">PSK-alpha is produced by endopeptidase digestion. PSK-beta is produced from PSK-alpha by exopeptidase digestion.</text>
</comment>
<sequence length="122" mass="13111">MRHRSVSSSSSSSSKPAAVSLLLLLVTCFFFHCATAARPSPTFTPAHQENDGAKAAADEIVVLHQDGAGGNGDEDSESELMGAEADEEACSESEGNDDECMQRRLLRDAHLDYIYTQHKGKP</sequence>
<dbReference type="PANTHER" id="PTHR33285">
    <property type="entry name" value="PHYTOSULFOKINES 3"/>
    <property type="match status" value="1"/>
</dbReference>
<evidence type="ECO:0000313" key="13">
    <source>
        <dbReference type="Proteomes" id="UP000729402"/>
    </source>
</evidence>
<organism evidence="12 13">
    <name type="scientific">Zizania palustris</name>
    <name type="common">Northern wild rice</name>
    <dbReference type="NCBI Taxonomy" id="103762"/>
    <lineage>
        <taxon>Eukaryota</taxon>
        <taxon>Viridiplantae</taxon>
        <taxon>Streptophyta</taxon>
        <taxon>Embryophyta</taxon>
        <taxon>Tracheophyta</taxon>
        <taxon>Spermatophyta</taxon>
        <taxon>Magnoliopsida</taxon>
        <taxon>Liliopsida</taxon>
        <taxon>Poales</taxon>
        <taxon>Poaceae</taxon>
        <taxon>BOP clade</taxon>
        <taxon>Oryzoideae</taxon>
        <taxon>Oryzeae</taxon>
        <taxon>Zizaniinae</taxon>
        <taxon>Zizania</taxon>
    </lineage>
</organism>
<comment type="subcellular location">
    <subcellularLocation>
        <location evidence="2 10">Secreted</location>
    </subcellularLocation>
</comment>
<comment type="function">
    <text evidence="1 10">Promotes plant cell differentiation, organogenesis and somatic embryogenesis as well as cell proliferation.</text>
</comment>
<reference evidence="12" key="2">
    <citation type="submission" date="2021-02" db="EMBL/GenBank/DDBJ databases">
        <authorList>
            <person name="Kimball J.A."/>
            <person name="Haas M.W."/>
            <person name="Macchietto M."/>
            <person name="Kono T."/>
            <person name="Duquette J."/>
            <person name="Shao M."/>
        </authorList>
    </citation>
    <scope>NUCLEOTIDE SEQUENCE</scope>
    <source>
        <tissue evidence="12">Fresh leaf tissue</tissue>
    </source>
</reference>
<keyword evidence="5 10" id="KW-0964">Secreted</keyword>
<keyword evidence="7 10" id="KW-0732">Signal</keyword>
<feature type="region of interest" description="Disordered" evidence="11">
    <location>
        <begin position="65"/>
        <end position="98"/>
    </location>
</feature>
<dbReference type="InterPro" id="IPR009438">
    <property type="entry name" value="Phytosulfokine"/>
</dbReference>
<feature type="signal peptide" evidence="10">
    <location>
        <begin position="1"/>
        <end position="36"/>
    </location>
</feature>
<evidence type="ECO:0000256" key="5">
    <source>
        <dbReference type="ARBA" id="ARBA00022525"/>
    </source>
</evidence>
<evidence type="ECO:0000256" key="7">
    <source>
        <dbReference type="ARBA" id="ARBA00022729"/>
    </source>
</evidence>
<protein>
    <recommendedName>
        <fullName evidence="10">Phytosulfokine</fullName>
    </recommendedName>
    <component>
        <recommendedName>
            <fullName evidence="10">Phytosulfokine-alpha</fullName>
            <shortName evidence="10">PSK-alpha</shortName>
            <shortName evidence="10">Phytosulfokine-a</shortName>
        </recommendedName>
    </component>
    <component>
        <recommendedName>
            <fullName evidence="10">Phytosulfokine-beta</fullName>
            <shortName evidence="10">PSK-beta</shortName>
            <shortName evidence="10">Phytosulfokine-b</shortName>
        </recommendedName>
    </component>
</protein>
<dbReference type="Pfam" id="PF06404">
    <property type="entry name" value="PSK"/>
    <property type="match status" value="1"/>
</dbReference>
<keyword evidence="4 10" id="KW-0217">Developmental protein</keyword>